<dbReference type="AlphaFoldDB" id="A0A4Q7ZLN5"/>
<feature type="signal peptide" evidence="2">
    <location>
        <begin position="1"/>
        <end position="41"/>
    </location>
</feature>
<dbReference type="NCBIfam" id="NF033679">
    <property type="entry name" value="DNRLRE_dom"/>
    <property type="match status" value="1"/>
</dbReference>
<keyword evidence="2" id="KW-0732">Signal</keyword>
<feature type="compositionally biased region" description="Acidic residues" evidence="1">
    <location>
        <begin position="556"/>
        <end position="565"/>
    </location>
</feature>
<keyword evidence="5" id="KW-1185">Reference proteome</keyword>
<feature type="region of interest" description="Disordered" evidence="1">
    <location>
        <begin position="543"/>
        <end position="583"/>
    </location>
</feature>
<name>A0A4Q7ZLN5_9ACTN</name>
<dbReference type="Pfam" id="PF14040">
    <property type="entry name" value="DNase_NucA_NucB"/>
    <property type="match status" value="1"/>
</dbReference>
<evidence type="ECO:0000313" key="5">
    <source>
        <dbReference type="Proteomes" id="UP000292564"/>
    </source>
</evidence>
<gene>
    <name evidence="4" type="ORF">EV385_3104</name>
</gene>
<protein>
    <submittedName>
        <fullName evidence="4">Deoxyribonuclease NucA/NucB</fullName>
    </submittedName>
</protein>
<accession>A0A4Q7ZLN5</accession>
<evidence type="ECO:0000256" key="2">
    <source>
        <dbReference type="SAM" id="SignalP"/>
    </source>
</evidence>
<sequence length="974" mass="104531">MREESTTGPARRRLGRLMSLTTLATVVLSTAAAVPSSGAQAAGDAPLARADLASALASARQTGQRVRISDATTSNAEFFATSDGRVEGEIAAGIVRFRRDGSWVPVDLTLARQPDGSVAPKAHPDSLRLSGERKEGSGFLATVGTGADQLAMGWNGALPAPQLAGNRATYPEAMPGVDLIVDATATGFEQYVVVKSPAAAARVRDLSIPLTGSHVASIDKDERGHLRVRDKHGTPLAAIPAPVMWDADGPANRPVAARATELKIIAAPAPAVAGRATRSLAAASSTTVSVRMSPDQGWLTDPATTYPVTLDPQIDRLLTPGSTTVVQGYETGWNDADSIFLGALSSTQAARALVDWDTTQLRGMEITEATAYFFNSYAHVCAPAPWEIWTTNPAAEGVGWDDQPRWLYKEASSTQTSCSGDWVSIDAKSFFQRAAMDRAERAHMGIRAGDETDVNQWKQFSSRNNADASHVPYARVVYAPVPPAEAEWTQEPDVPATDGSNVAEINPDEEAAQSLIEDPEAADSGGVGIRYALGTRTPLATEESYEELQADPQLQDVEEGDESADDSTGQVRAATADAPGEETCSAITKDQYSCLRPGTAAGIQRSDAENPGASMRALDAMRDGAPIEDGTRGDLTVEPMHTMAGSGIPKPKQMPDICYDRARAYNFSWLRTRYSACRSRTWDQDFYMLRNGTRTWLGQASWWEYNYLYTKRNSRTWVSQVSISVYARRGDTLGLKIGLAGRGAKCSTNCTVKWRLPASALSVANKVDGVATIKSNVARGKSSTMTATWAYRMSLGDVDASPSIIDASERVRCDQQLKGYPTSVGCVVPSVVPTFTYSRTGNFRELARHIYDAQNSQLPGKYPSGTPLTRLTSDRSIAANRRASCPSSLTRPSGKTCDEYPFASSYQGGSTGGGSARTFSWCAISGTPTNVTGSRGFSRCMINGEQNSKGGRALQTFYSQNRILKSDKYRVRIS</sequence>
<dbReference type="Proteomes" id="UP000292564">
    <property type="component" value="Unassembled WGS sequence"/>
</dbReference>
<evidence type="ECO:0000256" key="1">
    <source>
        <dbReference type="SAM" id="MobiDB-lite"/>
    </source>
</evidence>
<evidence type="ECO:0000259" key="3">
    <source>
        <dbReference type="Pfam" id="PF14040"/>
    </source>
</evidence>
<dbReference type="InterPro" id="IPR029476">
    <property type="entry name" value="DNase_NucA_NucB"/>
</dbReference>
<dbReference type="EMBL" id="SHKY01000001">
    <property type="protein sequence ID" value="RZU51293.1"/>
    <property type="molecule type" value="Genomic_DNA"/>
</dbReference>
<feature type="domain" description="Deoxyribonuclease NucA/NucB" evidence="3">
    <location>
        <begin position="874"/>
        <end position="971"/>
    </location>
</feature>
<dbReference type="RefSeq" id="WP_165449489.1">
    <property type="nucleotide sequence ID" value="NZ_SHKY01000001.1"/>
</dbReference>
<reference evidence="4 5" key="1">
    <citation type="submission" date="2019-02" db="EMBL/GenBank/DDBJ databases">
        <title>Sequencing the genomes of 1000 actinobacteria strains.</title>
        <authorList>
            <person name="Klenk H.-P."/>
        </authorList>
    </citation>
    <scope>NUCLEOTIDE SEQUENCE [LARGE SCALE GENOMIC DNA]</scope>
    <source>
        <strain evidence="4 5">DSM 45162</strain>
    </source>
</reference>
<feature type="chain" id="PRO_5020831475" evidence="2">
    <location>
        <begin position="42"/>
        <end position="974"/>
    </location>
</feature>
<evidence type="ECO:0000313" key="4">
    <source>
        <dbReference type="EMBL" id="RZU51293.1"/>
    </source>
</evidence>
<proteinExistence type="predicted"/>
<organism evidence="4 5">
    <name type="scientific">Krasilnikovia cinnamomea</name>
    <dbReference type="NCBI Taxonomy" id="349313"/>
    <lineage>
        <taxon>Bacteria</taxon>
        <taxon>Bacillati</taxon>
        <taxon>Actinomycetota</taxon>
        <taxon>Actinomycetes</taxon>
        <taxon>Micromonosporales</taxon>
        <taxon>Micromonosporaceae</taxon>
        <taxon>Krasilnikovia</taxon>
    </lineage>
</organism>
<comment type="caution">
    <text evidence="4">The sequence shown here is derived from an EMBL/GenBank/DDBJ whole genome shotgun (WGS) entry which is preliminary data.</text>
</comment>